<keyword evidence="6" id="KW-0460">Magnesium</keyword>
<evidence type="ECO:0000259" key="13">
    <source>
        <dbReference type="Pfam" id="PF01931"/>
    </source>
</evidence>
<dbReference type="EMBL" id="MFMM01000001">
    <property type="protein sequence ID" value="OGG84953.1"/>
    <property type="molecule type" value="Genomic_DNA"/>
</dbReference>
<keyword evidence="8" id="KW-0464">Manganese</keyword>
<comment type="catalytic activity">
    <reaction evidence="11">
        <text>XTP + H2O = XDP + phosphate + H(+)</text>
        <dbReference type="Rhea" id="RHEA:28406"/>
        <dbReference type="ChEBI" id="CHEBI:15377"/>
        <dbReference type="ChEBI" id="CHEBI:15378"/>
        <dbReference type="ChEBI" id="CHEBI:43474"/>
        <dbReference type="ChEBI" id="CHEBI:59884"/>
        <dbReference type="ChEBI" id="CHEBI:61314"/>
        <dbReference type="EC" id="3.6.1.73"/>
    </reaction>
</comment>
<evidence type="ECO:0000256" key="4">
    <source>
        <dbReference type="ARBA" id="ARBA00022741"/>
    </source>
</evidence>
<dbReference type="EC" id="3.6.1.73" evidence="9"/>
<keyword evidence="4" id="KW-0547">Nucleotide-binding</keyword>
<comment type="similarity">
    <text evidence="12">Belongs to the YjjX NTPase family.</text>
</comment>
<dbReference type="FunFam" id="3.90.950.10:FF:000002">
    <property type="entry name" value="Inosine/xanthosine triphosphatase"/>
    <property type="match status" value="1"/>
</dbReference>
<accession>A0A1F6FGH1</accession>
<dbReference type="InterPro" id="IPR026533">
    <property type="entry name" value="NTPase/PRRC1"/>
</dbReference>
<evidence type="ECO:0000256" key="12">
    <source>
        <dbReference type="ARBA" id="ARBA00060855"/>
    </source>
</evidence>
<organism evidence="14 15">
    <name type="scientific">Candidatus Kaiserbacteria bacterium RIFCSPLOWO2_12_FULL_45_26</name>
    <dbReference type="NCBI Taxonomy" id="1798525"/>
    <lineage>
        <taxon>Bacteria</taxon>
        <taxon>Candidatus Kaiseribacteriota</taxon>
    </lineage>
</organism>
<feature type="domain" description="Non-canonical purine NTP phosphatase/PRRC1" evidence="13">
    <location>
        <begin position="7"/>
        <end position="169"/>
    </location>
</feature>
<comment type="cofactor">
    <cofactor evidence="2">
        <name>Mg(2+)</name>
        <dbReference type="ChEBI" id="CHEBI:18420"/>
    </cofactor>
</comment>
<name>A0A1F6FGH1_9BACT</name>
<comment type="cofactor">
    <cofactor evidence="1">
        <name>Mn(2+)</name>
        <dbReference type="ChEBI" id="CHEBI:29035"/>
    </cofactor>
</comment>
<dbReference type="Gene3D" id="3.90.950.10">
    <property type="match status" value="1"/>
</dbReference>
<protein>
    <recommendedName>
        <fullName evidence="9">inosine/xanthosine triphosphatase</fullName>
        <ecNumber evidence="9">3.6.1.73</ecNumber>
    </recommendedName>
</protein>
<sequence length="176" mass="19493">MKTVIVASENPVKVAVAEKTFAAVFPEEEFAIIAMKSQSGVGEQPFGEDTLIGALNRLKFIQKAHPEADYWMSQEGGLYEDEDKNFYNRAWMVVTDQSGFVAKSSTSLFYIPAKIAESVRTGTEMGPASDTFFSSVNIKQGIGTVGKLTDGLISREEYYLQASIIALSQLKHKDWY</sequence>
<evidence type="ECO:0000256" key="10">
    <source>
        <dbReference type="ARBA" id="ARBA00048174"/>
    </source>
</evidence>
<evidence type="ECO:0000256" key="1">
    <source>
        <dbReference type="ARBA" id="ARBA00001936"/>
    </source>
</evidence>
<dbReference type="InterPro" id="IPR050299">
    <property type="entry name" value="YjjX_NTPase"/>
</dbReference>
<dbReference type="GO" id="GO:0000166">
    <property type="term" value="F:nucleotide binding"/>
    <property type="evidence" value="ECO:0007669"/>
    <property type="project" value="UniProtKB-KW"/>
</dbReference>
<keyword evidence="7" id="KW-0546">Nucleotide metabolism</keyword>
<gene>
    <name evidence="14" type="ORF">A3G90_02705</name>
</gene>
<proteinExistence type="inferred from homology"/>
<dbReference type="InterPro" id="IPR029001">
    <property type="entry name" value="ITPase-like_fam"/>
</dbReference>
<reference evidence="14 15" key="1">
    <citation type="journal article" date="2016" name="Nat. Commun.">
        <title>Thousands of microbial genomes shed light on interconnected biogeochemical processes in an aquifer system.</title>
        <authorList>
            <person name="Anantharaman K."/>
            <person name="Brown C.T."/>
            <person name="Hug L.A."/>
            <person name="Sharon I."/>
            <person name="Castelle C.J."/>
            <person name="Probst A.J."/>
            <person name="Thomas B.C."/>
            <person name="Singh A."/>
            <person name="Wilkins M.J."/>
            <person name="Karaoz U."/>
            <person name="Brodie E.L."/>
            <person name="Williams K.H."/>
            <person name="Hubbard S.S."/>
            <person name="Banfield J.F."/>
        </authorList>
    </citation>
    <scope>NUCLEOTIDE SEQUENCE [LARGE SCALE GENOMIC DNA]</scope>
</reference>
<dbReference type="GO" id="GO:0046872">
    <property type="term" value="F:metal ion binding"/>
    <property type="evidence" value="ECO:0007669"/>
    <property type="project" value="UniProtKB-KW"/>
</dbReference>
<dbReference type="STRING" id="1798525.A3G90_02705"/>
<dbReference type="GO" id="GO:0006772">
    <property type="term" value="P:thiamine metabolic process"/>
    <property type="evidence" value="ECO:0007669"/>
    <property type="project" value="TreeGrafter"/>
</dbReference>
<comment type="caution">
    <text evidence="14">The sequence shown here is derived from an EMBL/GenBank/DDBJ whole genome shotgun (WGS) entry which is preliminary data.</text>
</comment>
<dbReference type="Proteomes" id="UP000177325">
    <property type="component" value="Unassembled WGS sequence"/>
</dbReference>
<evidence type="ECO:0000256" key="9">
    <source>
        <dbReference type="ARBA" id="ARBA00038901"/>
    </source>
</evidence>
<evidence type="ECO:0000256" key="6">
    <source>
        <dbReference type="ARBA" id="ARBA00022842"/>
    </source>
</evidence>
<evidence type="ECO:0000313" key="15">
    <source>
        <dbReference type="Proteomes" id="UP000177325"/>
    </source>
</evidence>
<evidence type="ECO:0000256" key="7">
    <source>
        <dbReference type="ARBA" id="ARBA00023080"/>
    </source>
</evidence>
<dbReference type="Pfam" id="PF01931">
    <property type="entry name" value="NTPase_I-T"/>
    <property type="match status" value="1"/>
</dbReference>
<dbReference type="GO" id="GO:0103023">
    <property type="term" value="F:ITPase activity"/>
    <property type="evidence" value="ECO:0007669"/>
    <property type="project" value="UniProtKB-EC"/>
</dbReference>
<keyword evidence="3" id="KW-0479">Metal-binding</keyword>
<dbReference type="PANTHER" id="PTHR34699">
    <property type="match status" value="1"/>
</dbReference>
<dbReference type="AlphaFoldDB" id="A0A1F6FGH1"/>
<evidence type="ECO:0000313" key="14">
    <source>
        <dbReference type="EMBL" id="OGG84953.1"/>
    </source>
</evidence>
<evidence type="ECO:0000256" key="2">
    <source>
        <dbReference type="ARBA" id="ARBA00001946"/>
    </source>
</evidence>
<dbReference type="PANTHER" id="PTHR34699:SF2">
    <property type="entry name" value="NON-CANONICAL PURINE NTP PHOSPHATASE_PRRC1 DOMAIN-CONTAINING PROTEIN"/>
    <property type="match status" value="1"/>
</dbReference>
<dbReference type="SUPFAM" id="SSF52972">
    <property type="entry name" value="ITPase-like"/>
    <property type="match status" value="1"/>
</dbReference>
<evidence type="ECO:0000256" key="11">
    <source>
        <dbReference type="ARBA" id="ARBA00048781"/>
    </source>
</evidence>
<evidence type="ECO:0000256" key="3">
    <source>
        <dbReference type="ARBA" id="ARBA00022723"/>
    </source>
</evidence>
<evidence type="ECO:0000256" key="8">
    <source>
        <dbReference type="ARBA" id="ARBA00023211"/>
    </source>
</evidence>
<dbReference type="GO" id="GO:0009117">
    <property type="term" value="P:nucleotide metabolic process"/>
    <property type="evidence" value="ECO:0007669"/>
    <property type="project" value="UniProtKB-KW"/>
</dbReference>
<comment type="catalytic activity">
    <reaction evidence="10">
        <text>ITP + H2O = IDP + phosphate + H(+)</text>
        <dbReference type="Rhea" id="RHEA:28330"/>
        <dbReference type="ChEBI" id="CHEBI:15377"/>
        <dbReference type="ChEBI" id="CHEBI:15378"/>
        <dbReference type="ChEBI" id="CHEBI:43474"/>
        <dbReference type="ChEBI" id="CHEBI:58280"/>
        <dbReference type="ChEBI" id="CHEBI:61402"/>
        <dbReference type="EC" id="3.6.1.73"/>
    </reaction>
</comment>
<evidence type="ECO:0000256" key="5">
    <source>
        <dbReference type="ARBA" id="ARBA00022801"/>
    </source>
</evidence>
<keyword evidence="5" id="KW-0378">Hydrolase</keyword>